<keyword evidence="3" id="KW-1185">Reference proteome</keyword>
<dbReference type="PANTHER" id="PTHR39476">
    <property type="entry name" value="NADH:UBIQUINONE OXIDOREDUCTASE 6.6KD SUBUNIT"/>
    <property type="match status" value="1"/>
</dbReference>
<feature type="transmembrane region" description="Helical" evidence="1">
    <location>
        <begin position="32"/>
        <end position="52"/>
    </location>
</feature>
<accession>A0A2C5ZAA5</accession>
<reference evidence="2 3" key="1">
    <citation type="submission" date="2017-06" db="EMBL/GenBank/DDBJ databases">
        <title>Ant-infecting Ophiocordyceps genomes reveal a high diversity of potential behavioral manipulation genes and a possible major role for enterotoxins.</title>
        <authorList>
            <person name="De Bekker C."/>
            <person name="Evans H.C."/>
            <person name="Brachmann A."/>
            <person name="Hughes D.P."/>
        </authorList>
    </citation>
    <scope>NUCLEOTIDE SEQUENCE [LARGE SCALE GENOMIC DNA]</scope>
    <source>
        <strain evidence="2 3">Map16</strain>
    </source>
</reference>
<sequence>MAHSRFKLDPALLKLAAMQKSRHEYFRWNRRTATITIMYMVVVPAIVGYIGYKTDGLFDLRAKRDGDTIYER</sequence>
<gene>
    <name evidence="2" type="ORF">CDD80_1585</name>
</gene>
<dbReference type="Proteomes" id="UP000226431">
    <property type="component" value="Unassembled WGS sequence"/>
</dbReference>
<dbReference type="EMBL" id="NJES01000168">
    <property type="protein sequence ID" value="PHH76344.1"/>
    <property type="molecule type" value="Genomic_DNA"/>
</dbReference>
<evidence type="ECO:0000256" key="1">
    <source>
        <dbReference type="SAM" id="Phobius"/>
    </source>
</evidence>
<keyword evidence="1" id="KW-1133">Transmembrane helix</keyword>
<evidence type="ECO:0008006" key="4">
    <source>
        <dbReference type="Google" id="ProtNLM"/>
    </source>
</evidence>
<dbReference type="OrthoDB" id="15108at2759"/>
<keyword evidence="1" id="KW-0812">Transmembrane</keyword>
<keyword evidence="1" id="KW-0472">Membrane</keyword>
<protein>
    <recommendedName>
        <fullName evidence="4">NADH dehydrogenase [ubiquinone] 1 beta subcomplex subunit 4</fullName>
    </recommendedName>
</protein>
<proteinExistence type="predicted"/>
<name>A0A2C5ZAA5_9HYPO</name>
<evidence type="ECO:0000313" key="3">
    <source>
        <dbReference type="Proteomes" id="UP000226431"/>
    </source>
</evidence>
<evidence type="ECO:0000313" key="2">
    <source>
        <dbReference type="EMBL" id="PHH76344.1"/>
    </source>
</evidence>
<dbReference type="AlphaFoldDB" id="A0A2C5ZAA5"/>
<dbReference type="PANTHER" id="PTHR39476:SF1">
    <property type="entry name" value="NADH DEHYDROGENASE [UBIQUINONE] 1 BETA SUBCOMPLEX SUBUNIT 4"/>
    <property type="match status" value="1"/>
</dbReference>
<organism evidence="2 3">
    <name type="scientific">Ophiocordyceps camponoti-rufipedis</name>
    <dbReference type="NCBI Taxonomy" id="2004952"/>
    <lineage>
        <taxon>Eukaryota</taxon>
        <taxon>Fungi</taxon>
        <taxon>Dikarya</taxon>
        <taxon>Ascomycota</taxon>
        <taxon>Pezizomycotina</taxon>
        <taxon>Sordariomycetes</taxon>
        <taxon>Hypocreomycetidae</taxon>
        <taxon>Hypocreales</taxon>
        <taxon>Ophiocordycipitaceae</taxon>
        <taxon>Ophiocordyceps</taxon>
    </lineage>
</organism>
<dbReference type="STRING" id="2004952.A0A2C5ZAA5"/>
<comment type="caution">
    <text evidence="2">The sequence shown here is derived from an EMBL/GenBank/DDBJ whole genome shotgun (WGS) entry which is preliminary data.</text>
</comment>